<evidence type="ECO:0000313" key="1">
    <source>
        <dbReference type="EMBL" id="CRK91071.1"/>
    </source>
</evidence>
<reference evidence="1 2" key="1">
    <citation type="submission" date="2015-04" db="EMBL/GenBank/DDBJ databases">
        <authorList>
            <person name="Syromyatnikov M.Y."/>
            <person name="Popov V.N."/>
        </authorList>
    </citation>
    <scope>NUCLEOTIDE SEQUENCE [LARGE SCALE GENOMIC DNA]</scope>
</reference>
<keyword evidence="2" id="KW-1185">Reference proteome</keyword>
<evidence type="ECO:0000313" key="2">
    <source>
        <dbReference type="Proteomes" id="UP000183832"/>
    </source>
</evidence>
<dbReference type="AlphaFoldDB" id="A0A1J1HSN6"/>
<organism evidence="1 2">
    <name type="scientific">Clunio marinus</name>
    <dbReference type="NCBI Taxonomy" id="568069"/>
    <lineage>
        <taxon>Eukaryota</taxon>
        <taxon>Metazoa</taxon>
        <taxon>Ecdysozoa</taxon>
        <taxon>Arthropoda</taxon>
        <taxon>Hexapoda</taxon>
        <taxon>Insecta</taxon>
        <taxon>Pterygota</taxon>
        <taxon>Neoptera</taxon>
        <taxon>Endopterygota</taxon>
        <taxon>Diptera</taxon>
        <taxon>Nematocera</taxon>
        <taxon>Chironomoidea</taxon>
        <taxon>Chironomidae</taxon>
        <taxon>Clunio</taxon>
    </lineage>
</organism>
<name>A0A1J1HSN6_9DIPT</name>
<gene>
    <name evidence="1" type="ORF">CLUMA_CG004759</name>
</gene>
<sequence>MADHAKIVFEEKPRWNRTEEENMRISVASLIPTNSSITVTQLESFEFDEIDIIPIPDLANRRIPKIAYNSLAISLKHKIYITENGWERERISDSMDLLMSQLIINKVFNNTSCEILTLMNESCSLVIK</sequence>
<dbReference type="Proteomes" id="UP000183832">
    <property type="component" value="Unassembled WGS sequence"/>
</dbReference>
<protein>
    <submittedName>
        <fullName evidence="1">CLUMA_CG004759, isoform A</fullName>
    </submittedName>
</protein>
<accession>A0A1J1HSN6</accession>
<dbReference type="EMBL" id="CVRI01000020">
    <property type="protein sequence ID" value="CRK91071.1"/>
    <property type="molecule type" value="Genomic_DNA"/>
</dbReference>
<proteinExistence type="predicted"/>